<dbReference type="RefSeq" id="WP_348982520.1">
    <property type="nucleotide sequence ID" value="NZ_VITH01000014.1"/>
</dbReference>
<protein>
    <submittedName>
        <fullName evidence="6">LysR family transcriptional regulator</fullName>
    </submittedName>
</protein>
<evidence type="ECO:0000259" key="5">
    <source>
        <dbReference type="PROSITE" id="PS50931"/>
    </source>
</evidence>
<dbReference type="CDD" id="cd08420">
    <property type="entry name" value="PBP2_CysL_like"/>
    <property type="match status" value="1"/>
</dbReference>
<dbReference type="InterPro" id="IPR000847">
    <property type="entry name" value="LysR_HTH_N"/>
</dbReference>
<sequence length="308" mass="33481">MNRSIKSNDCNGGNRMTLEQLRIFVAVATQQHVTRAAAALNLTQSAVSAAVSSLEARHAVRLFDRVGRRIELTEAGRLFLNEAVAVLARAEAAERMLADLSALKRGRIAIHASQTITGYWLPERLVAFHRRHPDVDVAVKAANTAQVAKAVLDGAADLGLVEGEVTDPLLDQDRLPGDRLLLLVGDGHPWRGRSDLPMAELHRSPWVLREAGSGTRSEFEEALRGQGRAPEDLPVALELPSNEAVLSAVMAGAGATALSDLVARGALLAGHLHRVPFPLPERPFRLLRHRERGLSHAARTFRDLLLNE</sequence>
<keyword evidence="3" id="KW-0238">DNA-binding</keyword>
<dbReference type="AlphaFoldDB" id="A0A560BYU7"/>
<dbReference type="FunFam" id="1.10.10.10:FF:000001">
    <property type="entry name" value="LysR family transcriptional regulator"/>
    <property type="match status" value="1"/>
</dbReference>
<proteinExistence type="inferred from homology"/>
<dbReference type="PROSITE" id="PS50931">
    <property type="entry name" value="HTH_LYSR"/>
    <property type="match status" value="1"/>
</dbReference>
<dbReference type="Pfam" id="PF03466">
    <property type="entry name" value="LysR_substrate"/>
    <property type="match status" value="1"/>
</dbReference>
<gene>
    <name evidence="6" type="ORF">FBZ83_11494</name>
</gene>
<evidence type="ECO:0000256" key="1">
    <source>
        <dbReference type="ARBA" id="ARBA00009437"/>
    </source>
</evidence>
<evidence type="ECO:0000256" key="4">
    <source>
        <dbReference type="ARBA" id="ARBA00023163"/>
    </source>
</evidence>
<dbReference type="GO" id="GO:0000976">
    <property type="term" value="F:transcription cis-regulatory region binding"/>
    <property type="evidence" value="ECO:0007669"/>
    <property type="project" value="TreeGrafter"/>
</dbReference>
<dbReference type="InterPro" id="IPR036388">
    <property type="entry name" value="WH-like_DNA-bd_sf"/>
</dbReference>
<keyword evidence="2" id="KW-0805">Transcription regulation</keyword>
<dbReference type="GO" id="GO:0003700">
    <property type="term" value="F:DNA-binding transcription factor activity"/>
    <property type="evidence" value="ECO:0007669"/>
    <property type="project" value="InterPro"/>
</dbReference>
<evidence type="ECO:0000313" key="7">
    <source>
        <dbReference type="Proteomes" id="UP000318529"/>
    </source>
</evidence>
<dbReference type="Gene3D" id="3.40.190.290">
    <property type="match status" value="1"/>
</dbReference>
<comment type="similarity">
    <text evidence="1">Belongs to the LysR transcriptional regulatory family.</text>
</comment>
<dbReference type="Proteomes" id="UP000318529">
    <property type="component" value="Unassembled WGS sequence"/>
</dbReference>
<dbReference type="InterPro" id="IPR036390">
    <property type="entry name" value="WH_DNA-bd_sf"/>
</dbReference>
<organism evidence="6 7">
    <name type="scientific">Azospirillum brasilense</name>
    <dbReference type="NCBI Taxonomy" id="192"/>
    <lineage>
        <taxon>Bacteria</taxon>
        <taxon>Pseudomonadati</taxon>
        <taxon>Pseudomonadota</taxon>
        <taxon>Alphaproteobacteria</taxon>
        <taxon>Rhodospirillales</taxon>
        <taxon>Azospirillaceae</taxon>
        <taxon>Azospirillum</taxon>
    </lineage>
</organism>
<dbReference type="InterPro" id="IPR005119">
    <property type="entry name" value="LysR_subst-bd"/>
</dbReference>
<keyword evidence="4" id="KW-0804">Transcription</keyword>
<dbReference type="SUPFAM" id="SSF53850">
    <property type="entry name" value="Periplasmic binding protein-like II"/>
    <property type="match status" value="1"/>
</dbReference>
<name>A0A560BYU7_AZOBR</name>
<dbReference type="Gene3D" id="1.10.10.10">
    <property type="entry name" value="Winged helix-like DNA-binding domain superfamily/Winged helix DNA-binding domain"/>
    <property type="match status" value="1"/>
</dbReference>
<dbReference type="Pfam" id="PF00126">
    <property type="entry name" value="HTH_1"/>
    <property type="match status" value="1"/>
</dbReference>
<evidence type="ECO:0000256" key="2">
    <source>
        <dbReference type="ARBA" id="ARBA00023015"/>
    </source>
</evidence>
<accession>A0A560BYU7</accession>
<comment type="caution">
    <text evidence="6">The sequence shown here is derived from an EMBL/GenBank/DDBJ whole genome shotgun (WGS) entry which is preliminary data.</text>
</comment>
<evidence type="ECO:0000256" key="3">
    <source>
        <dbReference type="ARBA" id="ARBA00023125"/>
    </source>
</evidence>
<reference evidence="6 7" key="1">
    <citation type="submission" date="2019-06" db="EMBL/GenBank/DDBJ databases">
        <title>Genomic Encyclopedia of Type Strains, Phase IV (KMG-V): Genome sequencing to study the core and pangenomes of soil and plant-associated prokaryotes.</title>
        <authorList>
            <person name="Whitman W."/>
        </authorList>
    </citation>
    <scope>NUCLEOTIDE SEQUENCE [LARGE SCALE GENOMIC DNA]</scope>
    <source>
        <strain evidence="6 7">BR 11650</strain>
    </source>
</reference>
<dbReference type="SUPFAM" id="SSF46785">
    <property type="entry name" value="Winged helix' DNA-binding domain"/>
    <property type="match status" value="1"/>
</dbReference>
<dbReference type="PANTHER" id="PTHR30126">
    <property type="entry name" value="HTH-TYPE TRANSCRIPTIONAL REGULATOR"/>
    <property type="match status" value="1"/>
</dbReference>
<evidence type="ECO:0000313" key="6">
    <source>
        <dbReference type="EMBL" id="TWA77763.1"/>
    </source>
</evidence>
<dbReference type="PANTHER" id="PTHR30126:SF39">
    <property type="entry name" value="HTH-TYPE TRANSCRIPTIONAL REGULATOR CYSL"/>
    <property type="match status" value="1"/>
</dbReference>
<dbReference type="PRINTS" id="PR00039">
    <property type="entry name" value="HTHLYSR"/>
</dbReference>
<feature type="domain" description="HTH lysR-type" evidence="5">
    <location>
        <begin position="16"/>
        <end position="73"/>
    </location>
</feature>
<dbReference type="EMBL" id="VITH01000014">
    <property type="protein sequence ID" value="TWA77763.1"/>
    <property type="molecule type" value="Genomic_DNA"/>
</dbReference>